<evidence type="ECO:0000256" key="1">
    <source>
        <dbReference type="SAM" id="Phobius"/>
    </source>
</evidence>
<keyword evidence="1" id="KW-0812">Transmembrane</keyword>
<dbReference type="Proteomes" id="UP000006247">
    <property type="component" value="Unassembled WGS sequence"/>
</dbReference>
<comment type="caution">
    <text evidence="2">The sequence shown here is derived from an EMBL/GenBank/DDBJ whole genome shotgun (WGS) entry which is preliminary data.</text>
</comment>
<reference evidence="2 3" key="1">
    <citation type="submission" date="2009-01" db="EMBL/GenBank/DDBJ databases">
        <authorList>
            <person name="Fulton L."/>
            <person name="Clifton S."/>
            <person name="Chinwalla A.T."/>
            <person name="Mitreva M."/>
            <person name="Sodergren E."/>
            <person name="Weinstock G."/>
            <person name="Clifton S."/>
            <person name="Dooling D.J."/>
            <person name="Fulton B."/>
            <person name="Minx P."/>
            <person name="Pepin K.H."/>
            <person name="Johnson M."/>
            <person name="Bhonagiri V."/>
            <person name="Nash W.E."/>
            <person name="Mardis E.R."/>
            <person name="Wilson R.K."/>
        </authorList>
    </citation>
    <scope>NUCLEOTIDE SEQUENCE [LARGE SCALE GENOMIC DNA]</scope>
    <source>
        <strain evidence="2 3">ATCC 33806</strain>
    </source>
</reference>
<accession>C0DZQ1</accession>
<name>C0DZQ1_9CORY</name>
<evidence type="ECO:0000313" key="3">
    <source>
        <dbReference type="Proteomes" id="UP000006247"/>
    </source>
</evidence>
<organism evidence="2 3">
    <name type="scientific">Corynebacterium matruchotii ATCC 33806</name>
    <dbReference type="NCBI Taxonomy" id="566549"/>
    <lineage>
        <taxon>Bacteria</taxon>
        <taxon>Bacillati</taxon>
        <taxon>Actinomycetota</taxon>
        <taxon>Actinomycetes</taxon>
        <taxon>Mycobacteriales</taxon>
        <taxon>Corynebacteriaceae</taxon>
        <taxon>Corynebacterium</taxon>
    </lineage>
</organism>
<protein>
    <submittedName>
        <fullName evidence="2">Uncharacterized protein</fullName>
    </submittedName>
</protein>
<keyword evidence="1" id="KW-1133">Transmembrane helix</keyword>
<proteinExistence type="predicted"/>
<dbReference type="EMBL" id="ACEB01000003">
    <property type="protein sequence ID" value="EEG28147.1"/>
    <property type="molecule type" value="Genomic_DNA"/>
</dbReference>
<feature type="transmembrane region" description="Helical" evidence="1">
    <location>
        <begin position="6"/>
        <end position="26"/>
    </location>
</feature>
<dbReference type="HOGENOM" id="CLU_3198666_0_0_11"/>
<gene>
    <name evidence="2" type="ORF">CORMATOL_00196</name>
</gene>
<dbReference type="AlphaFoldDB" id="C0DZQ1"/>
<evidence type="ECO:0000313" key="2">
    <source>
        <dbReference type="EMBL" id="EEG28147.1"/>
    </source>
</evidence>
<keyword evidence="1" id="KW-0472">Membrane</keyword>
<sequence length="45" mass="4908">MTYHAAFLLSMVFGYGGLFPLGFCDLPKWKPCLANMQHGCGVVEG</sequence>